<keyword evidence="1" id="KW-1133">Transmembrane helix</keyword>
<dbReference type="PIRSF" id="PIRSF018266">
    <property type="entry name" value="FecR"/>
    <property type="match status" value="1"/>
</dbReference>
<reference evidence="4 5" key="1">
    <citation type="submission" date="2016-10" db="EMBL/GenBank/DDBJ databases">
        <authorList>
            <person name="Varghese N."/>
            <person name="Submissions S."/>
        </authorList>
    </citation>
    <scope>NUCLEOTIDE SEQUENCE [LARGE SCALE GENOMIC DNA]</scope>
    <source>
        <strain evidence="4 5">DSM 18839</strain>
    </source>
</reference>
<feature type="domain" description="FecR protein" evidence="2">
    <location>
        <begin position="101"/>
        <end position="191"/>
    </location>
</feature>
<dbReference type="InterPro" id="IPR006860">
    <property type="entry name" value="FecR"/>
</dbReference>
<keyword evidence="5" id="KW-1185">Reference proteome</keyword>
<evidence type="ECO:0000256" key="1">
    <source>
        <dbReference type="SAM" id="Phobius"/>
    </source>
</evidence>
<gene>
    <name evidence="4" type="ORF">SAMN05660686_03739</name>
</gene>
<feature type="domain" description="FecR N-terminal" evidence="3">
    <location>
        <begin position="2"/>
        <end position="40"/>
    </location>
</feature>
<dbReference type="PANTHER" id="PTHR30273:SF2">
    <property type="entry name" value="PROTEIN FECR"/>
    <property type="match status" value="1"/>
</dbReference>
<dbReference type="PANTHER" id="PTHR30273">
    <property type="entry name" value="PERIPLASMIC SIGNAL SENSOR AND SIGMA FACTOR ACTIVATOR FECR-RELATED"/>
    <property type="match status" value="1"/>
</dbReference>
<name>A0A8G2BMH0_9PROT</name>
<dbReference type="GO" id="GO:0016989">
    <property type="term" value="F:sigma factor antagonist activity"/>
    <property type="evidence" value="ECO:0007669"/>
    <property type="project" value="TreeGrafter"/>
</dbReference>
<proteinExistence type="predicted"/>
<dbReference type="Proteomes" id="UP000198615">
    <property type="component" value="Unassembled WGS sequence"/>
</dbReference>
<evidence type="ECO:0000259" key="3">
    <source>
        <dbReference type="Pfam" id="PF16220"/>
    </source>
</evidence>
<sequence>MAADWLVALTDDPDDPVLRARFADWLAADPDNPGQWKAVVRAYRALDAGASVETGRPAEVTPLPSRRGRRGWVAACVGAAMAACLALVALPSLLQSLQADFTSGTAEIRRIELADGSVVRLAPQTAIAVDFGSEGRRVELLDGIAVFDVAPDPARPFSVSAAQATATAIGTAFEVRRIASGDAVAVREGVVDVATAAAAEPARLQAGDAVRVSAAGSVQRGTVIPGQIGLWADRLVTARERPVADLVAEIRRYFDGIIILRGDGLAGQPVSGIFDVSDPAAALALLAASQGAALYRISPWILVLDGD</sequence>
<evidence type="ECO:0000259" key="2">
    <source>
        <dbReference type="Pfam" id="PF04773"/>
    </source>
</evidence>
<keyword evidence="1" id="KW-0812">Transmembrane</keyword>
<feature type="transmembrane region" description="Helical" evidence="1">
    <location>
        <begin position="72"/>
        <end position="94"/>
    </location>
</feature>
<dbReference type="Pfam" id="PF04773">
    <property type="entry name" value="FecR"/>
    <property type="match status" value="1"/>
</dbReference>
<dbReference type="Pfam" id="PF16220">
    <property type="entry name" value="DUF4880"/>
    <property type="match status" value="1"/>
</dbReference>
<keyword evidence="1" id="KW-0472">Membrane</keyword>
<dbReference type="Gene3D" id="2.60.120.1440">
    <property type="match status" value="1"/>
</dbReference>
<dbReference type="InterPro" id="IPR032623">
    <property type="entry name" value="FecR_N"/>
</dbReference>
<evidence type="ECO:0000313" key="5">
    <source>
        <dbReference type="Proteomes" id="UP000198615"/>
    </source>
</evidence>
<dbReference type="InterPro" id="IPR012373">
    <property type="entry name" value="Ferrdict_sens_TM"/>
</dbReference>
<protein>
    <submittedName>
        <fullName evidence="4">FecR family protein</fullName>
    </submittedName>
</protein>
<dbReference type="AlphaFoldDB" id="A0A8G2BMH0"/>
<comment type="caution">
    <text evidence="4">The sequence shown here is derived from an EMBL/GenBank/DDBJ whole genome shotgun (WGS) entry which is preliminary data.</text>
</comment>
<accession>A0A8G2BMH0</accession>
<dbReference type="EMBL" id="FNBW01000012">
    <property type="protein sequence ID" value="SDG22325.1"/>
    <property type="molecule type" value="Genomic_DNA"/>
</dbReference>
<organism evidence="4 5">
    <name type="scientific">Thalassobaculum litoreum DSM 18839</name>
    <dbReference type="NCBI Taxonomy" id="1123362"/>
    <lineage>
        <taxon>Bacteria</taxon>
        <taxon>Pseudomonadati</taxon>
        <taxon>Pseudomonadota</taxon>
        <taxon>Alphaproteobacteria</taxon>
        <taxon>Rhodospirillales</taxon>
        <taxon>Thalassobaculaceae</taxon>
        <taxon>Thalassobaculum</taxon>
    </lineage>
</organism>
<evidence type="ECO:0000313" key="4">
    <source>
        <dbReference type="EMBL" id="SDG22325.1"/>
    </source>
</evidence>